<organism evidence="2 3">
    <name type="scientific">Aspergillus luchuensis (strain CBS 106.47)</name>
    <dbReference type="NCBI Taxonomy" id="1137211"/>
    <lineage>
        <taxon>Eukaryota</taxon>
        <taxon>Fungi</taxon>
        <taxon>Dikarya</taxon>
        <taxon>Ascomycota</taxon>
        <taxon>Pezizomycotina</taxon>
        <taxon>Eurotiomycetes</taxon>
        <taxon>Eurotiomycetidae</taxon>
        <taxon>Eurotiales</taxon>
        <taxon>Aspergillaceae</taxon>
        <taxon>Aspergillus</taxon>
        <taxon>Aspergillus subgen. Circumdati</taxon>
    </lineage>
</organism>
<feature type="compositionally biased region" description="Polar residues" evidence="1">
    <location>
        <begin position="9"/>
        <end position="23"/>
    </location>
</feature>
<protein>
    <submittedName>
        <fullName evidence="2">Uncharacterized protein</fullName>
    </submittedName>
</protein>
<proteinExistence type="predicted"/>
<evidence type="ECO:0000313" key="3">
    <source>
        <dbReference type="Proteomes" id="UP000184063"/>
    </source>
</evidence>
<reference evidence="3" key="1">
    <citation type="journal article" date="2017" name="Genome Biol.">
        <title>Comparative genomics reveals high biological diversity and specific adaptations in the industrially and medically important fungal genus Aspergillus.</title>
        <authorList>
            <person name="de Vries R.P."/>
            <person name="Riley R."/>
            <person name="Wiebenga A."/>
            <person name="Aguilar-Osorio G."/>
            <person name="Amillis S."/>
            <person name="Uchima C.A."/>
            <person name="Anderluh G."/>
            <person name="Asadollahi M."/>
            <person name="Askin M."/>
            <person name="Barry K."/>
            <person name="Battaglia E."/>
            <person name="Bayram O."/>
            <person name="Benocci T."/>
            <person name="Braus-Stromeyer S.A."/>
            <person name="Caldana C."/>
            <person name="Canovas D."/>
            <person name="Cerqueira G.C."/>
            <person name="Chen F."/>
            <person name="Chen W."/>
            <person name="Choi C."/>
            <person name="Clum A."/>
            <person name="Dos Santos R.A."/>
            <person name="Damasio A.R."/>
            <person name="Diallinas G."/>
            <person name="Emri T."/>
            <person name="Fekete E."/>
            <person name="Flipphi M."/>
            <person name="Freyberg S."/>
            <person name="Gallo A."/>
            <person name="Gournas C."/>
            <person name="Habgood R."/>
            <person name="Hainaut M."/>
            <person name="Harispe M.L."/>
            <person name="Henrissat B."/>
            <person name="Hilden K.S."/>
            <person name="Hope R."/>
            <person name="Hossain A."/>
            <person name="Karabika E."/>
            <person name="Karaffa L."/>
            <person name="Karanyi Z."/>
            <person name="Krasevec N."/>
            <person name="Kuo A."/>
            <person name="Kusch H."/>
            <person name="LaButti K."/>
            <person name="Lagendijk E.L."/>
            <person name="Lapidus A."/>
            <person name="Levasseur A."/>
            <person name="Lindquist E."/>
            <person name="Lipzen A."/>
            <person name="Logrieco A.F."/>
            <person name="MacCabe A."/>
            <person name="Maekelae M.R."/>
            <person name="Malavazi I."/>
            <person name="Melin P."/>
            <person name="Meyer V."/>
            <person name="Mielnichuk N."/>
            <person name="Miskei M."/>
            <person name="Molnar A.P."/>
            <person name="Mule G."/>
            <person name="Ngan C.Y."/>
            <person name="Orejas M."/>
            <person name="Orosz E."/>
            <person name="Ouedraogo J.P."/>
            <person name="Overkamp K.M."/>
            <person name="Park H.-S."/>
            <person name="Perrone G."/>
            <person name="Piumi F."/>
            <person name="Punt P.J."/>
            <person name="Ram A.F."/>
            <person name="Ramon A."/>
            <person name="Rauscher S."/>
            <person name="Record E."/>
            <person name="Riano-Pachon D.M."/>
            <person name="Robert V."/>
            <person name="Roehrig J."/>
            <person name="Ruller R."/>
            <person name="Salamov A."/>
            <person name="Salih N.S."/>
            <person name="Samson R.A."/>
            <person name="Sandor E."/>
            <person name="Sanguinetti M."/>
            <person name="Schuetze T."/>
            <person name="Sepcic K."/>
            <person name="Shelest E."/>
            <person name="Sherlock G."/>
            <person name="Sophianopoulou V."/>
            <person name="Squina F.M."/>
            <person name="Sun H."/>
            <person name="Susca A."/>
            <person name="Todd R.B."/>
            <person name="Tsang A."/>
            <person name="Unkles S.E."/>
            <person name="van de Wiele N."/>
            <person name="van Rossen-Uffink D."/>
            <person name="Oliveira J.V."/>
            <person name="Vesth T.C."/>
            <person name="Visser J."/>
            <person name="Yu J.-H."/>
            <person name="Zhou M."/>
            <person name="Andersen M.R."/>
            <person name="Archer D.B."/>
            <person name="Baker S.E."/>
            <person name="Benoit I."/>
            <person name="Brakhage A.A."/>
            <person name="Braus G.H."/>
            <person name="Fischer R."/>
            <person name="Frisvad J.C."/>
            <person name="Goldman G.H."/>
            <person name="Houbraken J."/>
            <person name="Oakley B."/>
            <person name="Pocsi I."/>
            <person name="Scazzocchio C."/>
            <person name="Seiboth B."/>
            <person name="vanKuyk P.A."/>
            <person name="Wortman J."/>
            <person name="Dyer P.S."/>
            <person name="Grigoriev I.V."/>
        </authorList>
    </citation>
    <scope>NUCLEOTIDE SEQUENCE [LARGE SCALE GENOMIC DNA]</scope>
    <source>
        <strain evidence="3">CBS 106.47</strain>
    </source>
</reference>
<evidence type="ECO:0000313" key="2">
    <source>
        <dbReference type="EMBL" id="OJZ90966.1"/>
    </source>
</evidence>
<feature type="region of interest" description="Disordered" evidence="1">
    <location>
        <begin position="1"/>
        <end position="48"/>
    </location>
</feature>
<dbReference type="Proteomes" id="UP000184063">
    <property type="component" value="Unassembled WGS sequence"/>
</dbReference>
<name>A0A1M3TW94_ASPLC</name>
<accession>A0A1M3TW94</accession>
<dbReference type="VEuPathDB" id="FungiDB:ASPFODRAFT_41402"/>
<dbReference type="EMBL" id="KV878237">
    <property type="protein sequence ID" value="OJZ90966.1"/>
    <property type="molecule type" value="Genomic_DNA"/>
</dbReference>
<gene>
    <name evidence="2" type="ORF">ASPFODRAFT_41402</name>
</gene>
<sequence>MHTKIPAESITSLSFPRASQQPQPRLRHRQINIRDRRPTPAAHSSYEKSQMFQRIVRAHAIPLH</sequence>
<dbReference type="AlphaFoldDB" id="A0A1M3TW94"/>
<evidence type="ECO:0000256" key="1">
    <source>
        <dbReference type="SAM" id="MobiDB-lite"/>
    </source>
</evidence>